<feature type="compositionally biased region" description="Basic and acidic residues" evidence="7">
    <location>
        <begin position="324"/>
        <end position="342"/>
    </location>
</feature>
<keyword evidence="8" id="KW-1133">Transmembrane helix</keyword>
<reference evidence="10 11" key="1">
    <citation type="submission" date="2023-08" db="EMBL/GenBank/DDBJ databases">
        <title>A Necator americanus chromosomal reference genome.</title>
        <authorList>
            <person name="Ilik V."/>
            <person name="Petrzelkova K.J."/>
            <person name="Pardy F."/>
            <person name="Fuh T."/>
            <person name="Niatou-Singa F.S."/>
            <person name="Gouil Q."/>
            <person name="Baker L."/>
            <person name="Ritchie M.E."/>
            <person name="Jex A.R."/>
            <person name="Gazzola D."/>
            <person name="Li H."/>
            <person name="Toshio Fujiwara R."/>
            <person name="Zhan B."/>
            <person name="Aroian R.V."/>
            <person name="Pafco B."/>
            <person name="Schwarz E.M."/>
        </authorList>
    </citation>
    <scope>NUCLEOTIDE SEQUENCE [LARGE SCALE GENOMIC DNA]</scope>
    <source>
        <strain evidence="10 11">Aroian</strain>
        <tissue evidence="10">Whole animal</tissue>
    </source>
</reference>
<comment type="caution">
    <text evidence="10">The sequence shown here is derived from an EMBL/GenBank/DDBJ whole genome shotgun (WGS) entry which is preliminary data.</text>
</comment>
<evidence type="ECO:0000313" key="10">
    <source>
        <dbReference type="EMBL" id="KAK6746270.1"/>
    </source>
</evidence>
<dbReference type="Gene3D" id="3.40.570.10">
    <property type="entry name" value="Extracellular Endonuclease, subunit A"/>
    <property type="match status" value="1"/>
</dbReference>
<dbReference type="SUPFAM" id="SSF53649">
    <property type="entry name" value="Alkaline phosphatase-like"/>
    <property type="match status" value="1"/>
</dbReference>
<gene>
    <name evidence="10" type="primary">Necator_chrIII.g13173</name>
    <name evidence="10" type="ORF">RB195_012406</name>
</gene>
<keyword evidence="8" id="KW-0812">Transmembrane</keyword>
<evidence type="ECO:0000256" key="3">
    <source>
        <dbReference type="ARBA" id="ARBA00022801"/>
    </source>
</evidence>
<dbReference type="InterPro" id="IPR002857">
    <property type="entry name" value="Znf_CXXC"/>
</dbReference>
<feature type="compositionally biased region" description="Polar residues" evidence="7">
    <location>
        <begin position="155"/>
        <end position="166"/>
    </location>
</feature>
<dbReference type="InterPro" id="IPR017850">
    <property type="entry name" value="Alkaline_phosphatase_core_sf"/>
</dbReference>
<dbReference type="Pfam" id="PF01663">
    <property type="entry name" value="Phosphodiest"/>
    <property type="match status" value="1"/>
</dbReference>
<keyword evidence="3" id="KW-0378">Hydrolase</keyword>
<evidence type="ECO:0000259" key="9">
    <source>
        <dbReference type="PROSITE" id="PS51058"/>
    </source>
</evidence>
<dbReference type="Pfam" id="PF02008">
    <property type="entry name" value="zf-CXXC"/>
    <property type="match status" value="1"/>
</dbReference>
<dbReference type="InterPro" id="IPR002591">
    <property type="entry name" value="Phosphodiest/P_Trfase"/>
</dbReference>
<feature type="transmembrane region" description="Helical" evidence="8">
    <location>
        <begin position="366"/>
        <end position="389"/>
    </location>
</feature>
<keyword evidence="4" id="KW-0862">Zinc</keyword>
<keyword evidence="8" id="KW-0472">Membrane</keyword>
<organism evidence="10 11">
    <name type="scientific">Necator americanus</name>
    <name type="common">Human hookworm</name>
    <dbReference type="NCBI Taxonomy" id="51031"/>
    <lineage>
        <taxon>Eukaryota</taxon>
        <taxon>Metazoa</taxon>
        <taxon>Ecdysozoa</taxon>
        <taxon>Nematoda</taxon>
        <taxon>Chromadorea</taxon>
        <taxon>Rhabditida</taxon>
        <taxon>Rhabditina</taxon>
        <taxon>Rhabditomorpha</taxon>
        <taxon>Strongyloidea</taxon>
        <taxon>Ancylostomatidae</taxon>
        <taxon>Bunostominae</taxon>
        <taxon>Necator</taxon>
    </lineage>
</organism>
<evidence type="ECO:0000256" key="7">
    <source>
        <dbReference type="SAM" id="MobiDB-lite"/>
    </source>
</evidence>
<accession>A0ABR1D6Y0</accession>
<sequence length="1066" mass="121784">MNTLMQMGPMMVMEGPNGVHQAFPQPSQHIQQPPPITSSMNRSQRCGVCRGCQCKPCGQCTYCQDSPQFGGPGVKKQSCIERRCLRVLENRLQRDAPTFKARVGCNQCEDCRMPDCQICLVCLDKRFFENRYMTGAMCAKKRCNNATSIELPAQSPQSMHEFQQRQAQKRAYDQGAPPPIHFEMKRRGMEVNYGMQMAQVQSHSPQLGPPPPQALGHPQAPPGQQNARILAINPAMNYDFAGLPAMGAPRMLPCGPPPPPPPPPLNEPAYLLPTYGHTSPTPVDFYNPKSYTFEEITPNGRNTSFRSKILYRWFRSESKKKKNLTKEMSDSEHSVTESSYRERSRRRRYVEQKQERRRKKILYTRLFLIYAVFFVVIIVSSFIVFLIMWGSDDADWFHPKCEHVCASSYLADQHPPLLIISLSGFANYYLESLRLSTLERMKFCGATAERVIPSFPLKTFPNYATIATGFYPGRHGVGSDSIFMPDDFHDLVPFTSNMTKEHLTKDPIWSLYKNTKQGKVASFFWTGPFSINSKYEQPDYHAEFDPTATDQEQLNKIVRWLKLPKSNRPNLILAHFDQGKYIGYHHKTKRQLRKVIQEIDALLGKLFMKLHKEKLLHCLNIAIVSDIGMVRSTAQMSIDTKNGARWVMEPGPSALLHLRPQSKGMGSIDAAIKMFKCRNEQLRVYTKFTQPPRWHYHNSTTSSNLILVGEDGTQITSSEVHGDNIGTYGNDFNDPTTHTIFFAMGPSIKKGVELPSIQNVEFMNLWTALLGIPAVENDGEKGVMDTIIRKKKIEKQEVIDIPDCEYTVTEDVHICGRCQKDGEDKLRVWLRECRGSAPLVKPVLSQPDLDACYMPICNEGVIQTNEGKHVSIIEVYDQNEIDIEVNCLYVTQRYHEKCPQDVPTFSQKLVPLSALPYKGVANHRVSHVIMKKKFIGTFFLPLNAYTKVVFAKRKRIISITGVAYNSTLDPKRNGLPTYVYRVLIACPDGWSENGLHCREHHKMAILSFLFPHMDRDNNCMDRNRLLLQYTARLKDIELVAGYRFQLQDVPETEIMRLRIHTPFDLW</sequence>
<evidence type="ECO:0000256" key="4">
    <source>
        <dbReference type="ARBA" id="ARBA00022833"/>
    </source>
</evidence>
<dbReference type="EMBL" id="JAVFWL010000003">
    <property type="protein sequence ID" value="KAK6746270.1"/>
    <property type="molecule type" value="Genomic_DNA"/>
</dbReference>
<dbReference type="Gene3D" id="3.40.720.10">
    <property type="entry name" value="Alkaline Phosphatase, subunit A"/>
    <property type="match status" value="1"/>
</dbReference>
<keyword evidence="5" id="KW-0325">Glycoprotein</keyword>
<dbReference type="PANTHER" id="PTHR10151">
    <property type="entry name" value="ECTONUCLEOTIDE PYROPHOSPHATASE/PHOSPHODIESTERASE"/>
    <property type="match status" value="1"/>
</dbReference>
<evidence type="ECO:0000256" key="8">
    <source>
        <dbReference type="SAM" id="Phobius"/>
    </source>
</evidence>
<keyword evidence="1" id="KW-0479">Metal-binding</keyword>
<evidence type="ECO:0000256" key="1">
    <source>
        <dbReference type="ARBA" id="ARBA00022723"/>
    </source>
</evidence>
<feature type="domain" description="CXXC-type" evidence="9">
    <location>
        <begin position="98"/>
        <end position="144"/>
    </location>
</feature>
<feature type="region of interest" description="Disordered" evidence="7">
    <location>
        <begin position="324"/>
        <end position="351"/>
    </location>
</feature>
<feature type="region of interest" description="Disordered" evidence="7">
    <location>
        <begin position="155"/>
        <end position="178"/>
    </location>
</feature>
<evidence type="ECO:0000256" key="6">
    <source>
        <dbReference type="PROSITE-ProRule" id="PRU00509"/>
    </source>
</evidence>
<keyword evidence="11" id="KW-1185">Reference proteome</keyword>
<dbReference type="Gene3D" id="3.30.1360.180">
    <property type="match status" value="1"/>
</dbReference>
<feature type="domain" description="CXXC-type" evidence="9">
    <location>
        <begin position="38"/>
        <end position="85"/>
    </location>
</feature>
<evidence type="ECO:0000256" key="5">
    <source>
        <dbReference type="ARBA" id="ARBA00023180"/>
    </source>
</evidence>
<dbReference type="PROSITE" id="PS51058">
    <property type="entry name" value="ZF_CXXC"/>
    <property type="match status" value="2"/>
</dbReference>
<name>A0ABR1D6Y0_NECAM</name>
<dbReference type="InterPro" id="IPR044929">
    <property type="entry name" value="DNA/RNA_non-sp_Endonuclease_sf"/>
</dbReference>
<dbReference type="Proteomes" id="UP001303046">
    <property type="component" value="Unassembled WGS sequence"/>
</dbReference>
<evidence type="ECO:0000313" key="11">
    <source>
        <dbReference type="Proteomes" id="UP001303046"/>
    </source>
</evidence>
<keyword evidence="2 6" id="KW-0863">Zinc-finger</keyword>
<feature type="region of interest" description="Disordered" evidence="7">
    <location>
        <begin position="198"/>
        <end position="224"/>
    </location>
</feature>
<proteinExistence type="predicted"/>
<evidence type="ECO:0000256" key="2">
    <source>
        <dbReference type="ARBA" id="ARBA00022771"/>
    </source>
</evidence>
<dbReference type="CDD" id="cd16018">
    <property type="entry name" value="Enpp"/>
    <property type="match status" value="1"/>
</dbReference>
<feature type="compositionally biased region" description="Low complexity" evidence="7">
    <location>
        <begin position="214"/>
        <end position="224"/>
    </location>
</feature>
<dbReference type="PANTHER" id="PTHR10151:SF114">
    <property type="entry name" value="ECTONUCLEOTIDE PYROPHOSPHATASE_PHOSPHODIESTERASE C27A7.3"/>
    <property type="match status" value="1"/>
</dbReference>
<protein>
    <recommendedName>
        <fullName evidence="9">CXXC-type domain-containing protein</fullName>
    </recommendedName>
</protein>